<name>U2M654_9FIRM</name>
<comment type="caution">
    <text evidence="2">The sequence shown here is derived from an EMBL/GenBank/DDBJ whole genome shotgun (WGS) entry which is preliminary data.</text>
</comment>
<keyword evidence="3" id="KW-1185">Reference proteome</keyword>
<evidence type="ECO:0000313" key="2">
    <source>
        <dbReference type="EMBL" id="ERJ97219.1"/>
    </source>
</evidence>
<dbReference type="AlphaFoldDB" id="U2M654"/>
<keyword evidence="1" id="KW-0812">Transmembrane</keyword>
<dbReference type="EMBL" id="AWVF01000031">
    <property type="protein sequence ID" value="ERJ97219.1"/>
    <property type="molecule type" value="Genomic_DNA"/>
</dbReference>
<dbReference type="HOGENOM" id="CLU_2919955_0_0_9"/>
<dbReference type="PATRIC" id="fig|411473.3.peg.235"/>
<sequence>MGKICKICGKSRFMFSWEDICYTCKQKKDLAEMQQKIKKIKKVTLIHSQIAISFVHIVVMR</sequence>
<reference evidence="2 3" key="1">
    <citation type="submission" date="2013-07" db="EMBL/GenBank/DDBJ databases">
        <authorList>
            <person name="Weinstock G."/>
            <person name="Sodergren E."/>
            <person name="Wylie T."/>
            <person name="Fulton L."/>
            <person name="Fulton R."/>
            <person name="Fronick C."/>
            <person name="O'Laughlin M."/>
            <person name="Godfrey J."/>
            <person name="Miner T."/>
            <person name="Herter B."/>
            <person name="Appelbaum E."/>
            <person name="Cordes M."/>
            <person name="Lek S."/>
            <person name="Wollam A."/>
            <person name="Pepin K.H."/>
            <person name="Palsikar V.B."/>
            <person name="Mitreva M."/>
            <person name="Wilson R.K."/>
        </authorList>
    </citation>
    <scope>NUCLEOTIDE SEQUENCE [LARGE SCALE GENOMIC DNA]</scope>
    <source>
        <strain evidence="2 3">ATCC 27760</strain>
    </source>
</reference>
<feature type="transmembrane region" description="Helical" evidence="1">
    <location>
        <begin position="43"/>
        <end position="60"/>
    </location>
</feature>
<keyword evidence="1" id="KW-0472">Membrane</keyword>
<gene>
    <name evidence="2" type="ORF">RUMCAL_00291</name>
</gene>
<proteinExistence type="predicted"/>
<evidence type="ECO:0000256" key="1">
    <source>
        <dbReference type="SAM" id="Phobius"/>
    </source>
</evidence>
<organism evidence="2 3">
    <name type="scientific">Ruminococcus callidus ATCC 27760</name>
    <dbReference type="NCBI Taxonomy" id="411473"/>
    <lineage>
        <taxon>Bacteria</taxon>
        <taxon>Bacillati</taxon>
        <taxon>Bacillota</taxon>
        <taxon>Clostridia</taxon>
        <taxon>Eubacteriales</taxon>
        <taxon>Oscillospiraceae</taxon>
        <taxon>Ruminococcus</taxon>
    </lineage>
</organism>
<evidence type="ECO:0000313" key="3">
    <source>
        <dbReference type="Proteomes" id="UP000016662"/>
    </source>
</evidence>
<accession>U2M654</accession>
<keyword evidence="1" id="KW-1133">Transmembrane helix</keyword>
<dbReference type="Proteomes" id="UP000016662">
    <property type="component" value="Unassembled WGS sequence"/>
</dbReference>
<protein>
    <submittedName>
        <fullName evidence="2">Uncharacterized protein</fullName>
    </submittedName>
</protein>